<keyword evidence="2 5" id="KW-0812">Transmembrane</keyword>
<feature type="transmembrane region" description="Helical" evidence="5">
    <location>
        <begin position="387"/>
        <end position="408"/>
    </location>
</feature>
<feature type="transmembrane region" description="Helical" evidence="5">
    <location>
        <begin position="297"/>
        <end position="318"/>
    </location>
</feature>
<comment type="caution">
    <text evidence="7">The sequence shown here is derived from an EMBL/GenBank/DDBJ whole genome shotgun (WGS) entry which is preliminary data.</text>
</comment>
<evidence type="ECO:0000256" key="2">
    <source>
        <dbReference type="ARBA" id="ARBA00022692"/>
    </source>
</evidence>
<dbReference type="PANTHER" id="PTHR11662">
    <property type="entry name" value="SOLUTE CARRIER FAMILY 17"/>
    <property type="match status" value="1"/>
</dbReference>
<feature type="transmembrane region" description="Helical" evidence="5">
    <location>
        <begin position="354"/>
        <end position="375"/>
    </location>
</feature>
<feature type="transmembrane region" description="Helical" evidence="5">
    <location>
        <begin position="428"/>
        <end position="449"/>
    </location>
</feature>
<organism evidence="7 8">
    <name type="scientific">Dawidia soli</name>
    <dbReference type="NCBI Taxonomy" id="2782352"/>
    <lineage>
        <taxon>Bacteria</taxon>
        <taxon>Pseudomonadati</taxon>
        <taxon>Bacteroidota</taxon>
        <taxon>Cytophagia</taxon>
        <taxon>Cytophagales</taxon>
        <taxon>Chryseotaleaceae</taxon>
        <taxon>Dawidia</taxon>
    </lineage>
</organism>
<feature type="transmembrane region" description="Helical" evidence="5">
    <location>
        <begin position="100"/>
        <end position="119"/>
    </location>
</feature>
<name>A0AAP2DAM4_9BACT</name>
<feature type="transmembrane region" description="Helical" evidence="5">
    <location>
        <begin position="189"/>
        <end position="208"/>
    </location>
</feature>
<evidence type="ECO:0000259" key="6">
    <source>
        <dbReference type="PROSITE" id="PS50850"/>
    </source>
</evidence>
<gene>
    <name evidence="7" type="ORF">KK078_04405</name>
</gene>
<dbReference type="PANTHER" id="PTHR11662:SF285">
    <property type="entry name" value="HEXURONATE TRANSPORTER"/>
    <property type="match status" value="1"/>
</dbReference>
<dbReference type="GO" id="GO:0016020">
    <property type="term" value="C:membrane"/>
    <property type="evidence" value="ECO:0007669"/>
    <property type="project" value="UniProtKB-SubCell"/>
</dbReference>
<dbReference type="GO" id="GO:0015134">
    <property type="term" value="F:hexuronate transmembrane transporter activity"/>
    <property type="evidence" value="ECO:0007669"/>
    <property type="project" value="TreeGrafter"/>
</dbReference>
<dbReference type="InterPro" id="IPR011701">
    <property type="entry name" value="MFS"/>
</dbReference>
<dbReference type="Pfam" id="PF07690">
    <property type="entry name" value="MFS_1"/>
    <property type="match status" value="1"/>
</dbReference>
<keyword evidence="8" id="KW-1185">Reference proteome</keyword>
<dbReference type="CDD" id="cd17319">
    <property type="entry name" value="MFS_ExuT_GudP_like"/>
    <property type="match status" value="1"/>
</dbReference>
<dbReference type="InterPro" id="IPR036259">
    <property type="entry name" value="MFS_trans_sf"/>
</dbReference>
<evidence type="ECO:0000256" key="4">
    <source>
        <dbReference type="ARBA" id="ARBA00023136"/>
    </source>
</evidence>
<dbReference type="PROSITE" id="PS50850">
    <property type="entry name" value="MFS"/>
    <property type="match status" value="1"/>
</dbReference>
<evidence type="ECO:0000256" key="3">
    <source>
        <dbReference type="ARBA" id="ARBA00022989"/>
    </source>
</evidence>
<evidence type="ECO:0000256" key="5">
    <source>
        <dbReference type="SAM" id="Phobius"/>
    </source>
</evidence>
<dbReference type="InterPro" id="IPR020846">
    <property type="entry name" value="MFS_dom"/>
</dbReference>
<evidence type="ECO:0000313" key="8">
    <source>
        <dbReference type="Proteomes" id="UP001319180"/>
    </source>
</evidence>
<comment type="subcellular location">
    <subcellularLocation>
        <location evidence="1">Membrane</location>
        <topology evidence="1">Multi-pass membrane protein</topology>
    </subcellularLocation>
</comment>
<accession>A0AAP2DAM4</accession>
<dbReference type="InterPro" id="IPR050382">
    <property type="entry name" value="MFS_Na/Anion_cotransporter"/>
</dbReference>
<reference evidence="7 8" key="1">
    <citation type="submission" date="2021-05" db="EMBL/GenBank/DDBJ databases">
        <title>A Polyphasic approach of four new species of the genus Ohtaekwangia: Ohtaekwangia histidinii sp. nov., Ohtaekwangia cretensis sp. nov., Ohtaekwangia indiensis sp. nov., Ohtaekwangia reichenbachii sp. nov. from diverse environment.</title>
        <authorList>
            <person name="Octaviana S."/>
        </authorList>
    </citation>
    <scope>NUCLEOTIDE SEQUENCE [LARGE SCALE GENOMIC DNA]</scope>
    <source>
        <strain evidence="7 8">PWU37</strain>
    </source>
</reference>
<dbReference type="EMBL" id="JAHESC010000004">
    <property type="protein sequence ID" value="MBT1685782.1"/>
    <property type="molecule type" value="Genomic_DNA"/>
</dbReference>
<feature type="transmembrane region" description="Helical" evidence="5">
    <location>
        <begin position="330"/>
        <end position="348"/>
    </location>
</feature>
<evidence type="ECO:0000256" key="1">
    <source>
        <dbReference type="ARBA" id="ARBA00004141"/>
    </source>
</evidence>
<dbReference type="Proteomes" id="UP001319180">
    <property type="component" value="Unassembled WGS sequence"/>
</dbReference>
<keyword evidence="4 5" id="KW-0472">Membrane</keyword>
<evidence type="ECO:0000313" key="7">
    <source>
        <dbReference type="EMBL" id="MBT1685782.1"/>
    </source>
</evidence>
<feature type="domain" description="Major facilitator superfamily (MFS) profile" evidence="6">
    <location>
        <begin position="35"/>
        <end position="453"/>
    </location>
</feature>
<dbReference type="Gene3D" id="1.20.1250.20">
    <property type="entry name" value="MFS general substrate transporter like domains"/>
    <property type="match status" value="2"/>
</dbReference>
<sequence>MHRYPLVIIKNTEQPNPFNPVENLNQTVGKYRWTICSLVFFATTINYLDRSVISLLKMELASEFHWNDGDYADIEIAFKVAYALGMLGAGRVIDKLGTKIGYLLATFLWSLAAVGHAIVQSTFGFMVARAALGVTESGNFPAAIKTVAEWFPRKERALATGIFNSGANIGAIVAPLTVPFIAAAWGWEWAFVITGSFGFIWVVAWFLLYEVPARNKKLTEAERTYIQTDEEAGVVEASDDNAPRISWFKLLQYRQTWAFVIGKFLTDPIWWFYLFWLPDFLNSEYGLTGTDVAVPVAVVYMISTVGSVWGGWLPLRFIRGGMATFKARKTSMLIYAFLVMPIVFAQLLGSMNMWFAVLIIGLATSAHQAWSANIFTTVSDMFPKRAVGSVTGIGGMCGGIGGIFLTLFVQKDMFVYYRGIGQIETAYYIMFAICGTTYLLAWLIMHLLVPRMERIKV</sequence>
<feature type="transmembrane region" description="Helical" evidence="5">
    <location>
        <begin position="257"/>
        <end position="277"/>
    </location>
</feature>
<dbReference type="SUPFAM" id="SSF103473">
    <property type="entry name" value="MFS general substrate transporter"/>
    <property type="match status" value="1"/>
</dbReference>
<dbReference type="AlphaFoldDB" id="A0AAP2DAM4"/>
<keyword evidence="3 5" id="KW-1133">Transmembrane helix</keyword>
<protein>
    <submittedName>
        <fullName evidence="7">MFS transporter</fullName>
    </submittedName>
</protein>
<proteinExistence type="predicted"/>